<keyword evidence="2 4" id="KW-1133">Transmembrane helix</keyword>
<protein>
    <recommendedName>
        <fullName evidence="5">Major facilitator superfamily (MFS) profile domain-containing protein</fullName>
    </recommendedName>
</protein>
<dbReference type="EMBL" id="LJYW01000001">
    <property type="protein sequence ID" value="KPL55632.1"/>
    <property type="molecule type" value="Genomic_DNA"/>
</dbReference>
<dbReference type="AlphaFoldDB" id="A0A0P6VWD9"/>
<sequence length="373" mass="36561">MMAVQAVISMAVFAPGVVAPRIGLDPSTLGLFSTVVFAVAALAAPKSGAMVARLGPMGVVAACCLATALAMLAACAGSLAGLLVAGALIGFAFGPETPASTTLLGRLTPPARRSFVFSVRQTGNQIGAAIGSVALPALVAVVEPRLGYGLVAVLAGAVAVLCWRMAPRYDRTVAATGASARMPLADLFRSRPLGTLALASAAFGAMQLGLNTFFVSHAVTGLGHPHVAAGIALGVAQIAGLVGRLGWGAAVGWVGTPRGVIAGLGIGMSVAAATLALAGPALPFWALVLLAALFGTTASGWNGLFVAEMARLAPPGRVAETTGAVLTVTYLGLLAGPGLVAATAAAGGLGLSFLVLAGVSMLGTLALIAGGRP</sequence>
<keyword evidence="3 4" id="KW-0472">Membrane</keyword>
<feature type="transmembrane region" description="Helical" evidence="4">
    <location>
        <begin position="193"/>
        <end position="215"/>
    </location>
</feature>
<dbReference type="InterPro" id="IPR036259">
    <property type="entry name" value="MFS_trans_sf"/>
</dbReference>
<dbReference type="Pfam" id="PF07690">
    <property type="entry name" value="MFS_1"/>
    <property type="match status" value="1"/>
</dbReference>
<dbReference type="Proteomes" id="UP000048984">
    <property type="component" value="Unassembled WGS sequence"/>
</dbReference>
<evidence type="ECO:0000313" key="6">
    <source>
        <dbReference type="EMBL" id="KPL55632.1"/>
    </source>
</evidence>
<dbReference type="PANTHER" id="PTHR23527:SF1">
    <property type="entry name" value="BLL3282 PROTEIN"/>
    <property type="match status" value="1"/>
</dbReference>
<feature type="transmembrane region" description="Helical" evidence="4">
    <location>
        <begin position="146"/>
        <end position="163"/>
    </location>
</feature>
<feature type="transmembrane region" description="Helical" evidence="4">
    <location>
        <begin position="259"/>
        <end position="278"/>
    </location>
</feature>
<dbReference type="InterPro" id="IPR011701">
    <property type="entry name" value="MFS"/>
</dbReference>
<organism evidence="6 7">
    <name type="scientific">Prosthecodimorpha hirschii</name>
    <dbReference type="NCBI Taxonomy" id="665126"/>
    <lineage>
        <taxon>Bacteria</taxon>
        <taxon>Pseudomonadati</taxon>
        <taxon>Pseudomonadota</taxon>
        <taxon>Alphaproteobacteria</taxon>
        <taxon>Hyphomicrobiales</taxon>
        <taxon>Ancalomicrobiaceae</taxon>
        <taxon>Prosthecodimorpha</taxon>
    </lineage>
</organism>
<dbReference type="GO" id="GO:0022857">
    <property type="term" value="F:transmembrane transporter activity"/>
    <property type="evidence" value="ECO:0007669"/>
    <property type="project" value="InterPro"/>
</dbReference>
<keyword evidence="7" id="KW-1185">Reference proteome</keyword>
<keyword evidence="1 4" id="KW-0812">Transmembrane</keyword>
<feature type="transmembrane region" description="Helical" evidence="4">
    <location>
        <begin position="227"/>
        <end position="247"/>
    </location>
</feature>
<comment type="caution">
    <text evidence="6">The sequence shown here is derived from an EMBL/GenBank/DDBJ whole genome shotgun (WGS) entry which is preliminary data.</text>
</comment>
<evidence type="ECO:0000256" key="4">
    <source>
        <dbReference type="SAM" id="Phobius"/>
    </source>
</evidence>
<evidence type="ECO:0000256" key="3">
    <source>
        <dbReference type="ARBA" id="ARBA00023136"/>
    </source>
</evidence>
<feature type="transmembrane region" description="Helical" evidence="4">
    <location>
        <begin position="60"/>
        <end position="93"/>
    </location>
</feature>
<proteinExistence type="predicted"/>
<dbReference type="Gene3D" id="1.20.1250.20">
    <property type="entry name" value="MFS general substrate transporter like domains"/>
    <property type="match status" value="2"/>
</dbReference>
<evidence type="ECO:0000256" key="2">
    <source>
        <dbReference type="ARBA" id="ARBA00022989"/>
    </source>
</evidence>
<evidence type="ECO:0000313" key="7">
    <source>
        <dbReference type="Proteomes" id="UP000048984"/>
    </source>
</evidence>
<feature type="transmembrane region" description="Helical" evidence="4">
    <location>
        <begin position="346"/>
        <end position="369"/>
    </location>
</feature>
<dbReference type="InterPro" id="IPR052952">
    <property type="entry name" value="MFS-Transporter"/>
</dbReference>
<dbReference type="STRING" id="665126.ABB55_02440"/>
<feature type="domain" description="Major facilitator superfamily (MFS) profile" evidence="5">
    <location>
        <begin position="1"/>
        <end position="373"/>
    </location>
</feature>
<reference evidence="6 7" key="2">
    <citation type="submission" date="2015-10" db="EMBL/GenBank/DDBJ databases">
        <title>Draft Genome Sequence of Prosthecomicrobium hirschii ATCC 27832.</title>
        <authorList>
            <person name="Daniel J."/>
            <person name="Givan S.A."/>
            <person name="Brun Y.V."/>
            <person name="Brown P.J."/>
        </authorList>
    </citation>
    <scope>NUCLEOTIDE SEQUENCE [LARGE SCALE GENOMIC DNA]</scope>
    <source>
        <strain evidence="6 7">16</strain>
    </source>
</reference>
<dbReference type="InterPro" id="IPR020846">
    <property type="entry name" value="MFS_dom"/>
</dbReference>
<feature type="transmembrane region" description="Helical" evidence="4">
    <location>
        <begin position="30"/>
        <end position="48"/>
    </location>
</feature>
<feature type="transmembrane region" description="Helical" evidence="4">
    <location>
        <begin position="318"/>
        <end position="340"/>
    </location>
</feature>
<feature type="transmembrane region" description="Helical" evidence="4">
    <location>
        <begin position="284"/>
        <end position="306"/>
    </location>
</feature>
<reference evidence="6 7" key="1">
    <citation type="submission" date="2015-09" db="EMBL/GenBank/DDBJ databases">
        <authorList>
            <person name="Jackson K.R."/>
            <person name="Lunt B.L."/>
            <person name="Fisher J.N.B."/>
            <person name="Gardner A.V."/>
            <person name="Bailey M.E."/>
            <person name="Deus L.M."/>
            <person name="Earl A.S."/>
            <person name="Gibby P.D."/>
            <person name="Hartmann K.A."/>
            <person name="Liu J.E."/>
            <person name="Manci A.M."/>
            <person name="Nielsen D.A."/>
            <person name="Solomon M.B."/>
            <person name="Breakwell D.P."/>
            <person name="Burnett S.H."/>
            <person name="Grose J.H."/>
        </authorList>
    </citation>
    <scope>NUCLEOTIDE SEQUENCE [LARGE SCALE GENOMIC DNA]</scope>
    <source>
        <strain evidence="6 7">16</strain>
    </source>
</reference>
<evidence type="ECO:0000259" key="5">
    <source>
        <dbReference type="PROSITE" id="PS50850"/>
    </source>
</evidence>
<dbReference type="PANTHER" id="PTHR23527">
    <property type="entry name" value="BLL3282 PROTEIN"/>
    <property type="match status" value="1"/>
</dbReference>
<dbReference type="PROSITE" id="PS50850">
    <property type="entry name" value="MFS"/>
    <property type="match status" value="1"/>
</dbReference>
<gene>
    <name evidence="6" type="ORF">ABB55_02440</name>
</gene>
<accession>A0A0P6VWD9</accession>
<dbReference type="SUPFAM" id="SSF103473">
    <property type="entry name" value="MFS general substrate transporter"/>
    <property type="match status" value="1"/>
</dbReference>
<evidence type="ECO:0000256" key="1">
    <source>
        <dbReference type="ARBA" id="ARBA00022692"/>
    </source>
</evidence>
<name>A0A0P6VWD9_9HYPH</name>